<sequence length="472" mass="52997">MMDNTLIPTEWVICKISEIATVNPKKIEADPDVTSGFVPMSHAPTDYAGRLQFDEKPWGEIKKSYTNFQNGDVIFAKVTPCFENGKAAVVEDLPNGIGAGSSEFYVLRADAPYVSEKLIYALIKTHGFATEGAQNMTGAVGLRRVPRKFVEDYAFPLPPLAEQKVIAEKLDKLLAKVDSIKARLDAVPDTLKRFRQSVLAAAVSGKLTKEWRGNSKNISSNYIEWGWTEIPDGWRVEAYCELVESRLGKMLDKSKNTGLPTTYLGNINVRWFEFNLDNVQEILVSESERSELSLQHDDVLICEGGEPGRCAIWKQETNEPIVFQKALHRARVGGKISPTWLVYNLKNDADNLMLSQLFTGTTIKHLTGKALKKYPIRVPSLEEQTEIVRRVEKLFAYADKVEAEVNAAQDRVNKLTQSILAKAFRGELTAKWRELNPEIISGENSAEALLEKIKAEREKLKPKKKARARKKA</sequence>
<protein>
    <recommendedName>
        <fullName evidence="4">Type I restriction modification DNA specificity domain-containing protein</fullName>
    </recommendedName>
</protein>
<comment type="caution">
    <text evidence="5">The sequence shown here is derived from an EMBL/GenBank/DDBJ whole genome shotgun (WGS) entry which is preliminary data.</text>
</comment>
<dbReference type="Proteomes" id="UP000076503">
    <property type="component" value="Unassembled WGS sequence"/>
</dbReference>
<organism evidence="5 6">
    <name type="scientific">Pseudoalteromonas luteoviolacea H33</name>
    <dbReference type="NCBI Taxonomy" id="1365251"/>
    <lineage>
        <taxon>Bacteria</taxon>
        <taxon>Pseudomonadati</taxon>
        <taxon>Pseudomonadota</taxon>
        <taxon>Gammaproteobacteria</taxon>
        <taxon>Alteromonadales</taxon>
        <taxon>Pseudoalteromonadaceae</taxon>
        <taxon>Pseudoalteromonas</taxon>
    </lineage>
</organism>
<evidence type="ECO:0000256" key="3">
    <source>
        <dbReference type="ARBA" id="ARBA00023125"/>
    </source>
</evidence>
<gene>
    <name evidence="5" type="ORF">N476_11840</name>
</gene>
<proteinExistence type="inferred from homology"/>
<dbReference type="RefSeq" id="WP_196760671.1">
    <property type="nucleotide sequence ID" value="NZ_AUXZ01000066.1"/>
</dbReference>
<evidence type="ECO:0000313" key="6">
    <source>
        <dbReference type="Proteomes" id="UP000076503"/>
    </source>
</evidence>
<dbReference type="GO" id="GO:0009307">
    <property type="term" value="P:DNA restriction-modification system"/>
    <property type="evidence" value="ECO:0007669"/>
    <property type="project" value="UniProtKB-KW"/>
</dbReference>
<dbReference type="PANTHER" id="PTHR43140">
    <property type="entry name" value="TYPE-1 RESTRICTION ENZYME ECOKI SPECIFICITY PROTEIN"/>
    <property type="match status" value="1"/>
</dbReference>
<feature type="domain" description="Type I restriction modification DNA specificity" evidence="4">
    <location>
        <begin position="8"/>
        <end position="187"/>
    </location>
</feature>
<keyword evidence="3" id="KW-0238">DNA-binding</keyword>
<dbReference type="GO" id="GO:0003677">
    <property type="term" value="F:DNA binding"/>
    <property type="evidence" value="ECO:0007669"/>
    <property type="project" value="UniProtKB-KW"/>
</dbReference>
<comment type="similarity">
    <text evidence="1">Belongs to the type-I restriction system S methylase family.</text>
</comment>
<evidence type="ECO:0000256" key="2">
    <source>
        <dbReference type="ARBA" id="ARBA00022747"/>
    </source>
</evidence>
<dbReference type="InterPro" id="IPR044946">
    <property type="entry name" value="Restrct_endonuc_typeI_TRD_sf"/>
</dbReference>
<dbReference type="InterPro" id="IPR051212">
    <property type="entry name" value="Type-I_RE_S_subunit"/>
</dbReference>
<reference evidence="5 6" key="1">
    <citation type="submission" date="2013-07" db="EMBL/GenBank/DDBJ databases">
        <title>Comparative Genomic and Metabolomic Analysis of Twelve Strains of Pseudoalteromonas luteoviolacea.</title>
        <authorList>
            <person name="Vynne N.G."/>
            <person name="Mansson M."/>
            <person name="Gram L."/>
        </authorList>
    </citation>
    <scope>NUCLEOTIDE SEQUENCE [LARGE SCALE GENOMIC DNA]</scope>
    <source>
        <strain evidence="5 6">H33</strain>
    </source>
</reference>
<name>A0A161Y7R8_9GAMM</name>
<dbReference type="PATRIC" id="fig|1365251.3.peg.1570"/>
<dbReference type="Pfam" id="PF01420">
    <property type="entry name" value="Methylase_S"/>
    <property type="match status" value="2"/>
</dbReference>
<dbReference type="PANTHER" id="PTHR43140:SF1">
    <property type="entry name" value="TYPE I RESTRICTION ENZYME ECOKI SPECIFICITY SUBUNIT"/>
    <property type="match status" value="1"/>
</dbReference>
<accession>A0A161Y7R8</accession>
<keyword evidence="2" id="KW-0680">Restriction system</keyword>
<dbReference type="InterPro" id="IPR000055">
    <property type="entry name" value="Restrct_endonuc_typeI_TRD"/>
</dbReference>
<evidence type="ECO:0000313" key="5">
    <source>
        <dbReference type="EMBL" id="KZN51731.1"/>
    </source>
</evidence>
<evidence type="ECO:0000256" key="1">
    <source>
        <dbReference type="ARBA" id="ARBA00010923"/>
    </source>
</evidence>
<feature type="domain" description="Type I restriction modification DNA specificity" evidence="4">
    <location>
        <begin position="241"/>
        <end position="404"/>
    </location>
</feature>
<evidence type="ECO:0000259" key="4">
    <source>
        <dbReference type="Pfam" id="PF01420"/>
    </source>
</evidence>
<dbReference type="SUPFAM" id="SSF116734">
    <property type="entry name" value="DNA methylase specificity domain"/>
    <property type="match status" value="2"/>
</dbReference>
<dbReference type="Gene3D" id="3.90.220.20">
    <property type="entry name" value="DNA methylase specificity domains"/>
    <property type="match status" value="2"/>
</dbReference>
<dbReference type="AlphaFoldDB" id="A0A161Y7R8"/>
<dbReference type="CDD" id="cd17260">
    <property type="entry name" value="RMtype1_S_EcoEI-TRD1-CR1_like"/>
    <property type="match status" value="1"/>
</dbReference>
<dbReference type="EMBL" id="AUXZ01000066">
    <property type="protein sequence ID" value="KZN51731.1"/>
    <property type="molecule type" value="Genomic_DNA"/>
</dbReference>